<evidence type="ECO:0000256" key="5">
    <source>
        <dbReference type="ARBA" id="ARBA00022989"/>
    </source>
</evidence>
<reference evidence="13" key="1">
    <citation type="submission" date="2020-07" db="EMBL/GenBank/DDBJ databases">
        <title>Huge and variable diversity of episymbiotic CPR bacteria and DPANN archaea in groundwater ecosystems.</title>
        <authorList>
            <person name="He C.Y."/>
            <person name="Keren R."/>
            <person name="Whittaker M."/>
            <person name="Farag I.F."/>
            <person name="Doudna J."/>
            <person name="Cate J.H.D."/>
            <person name="Banfield J.F."/>
        </authorList>
    </citation>
    <scope>NUCLEOTIDE SEQUENCE</scope>
    <source>
        <strain evidence="13">NC_groundwater_672_Ag_B-0.1um_62_36</strain>
    </source>
</reference>
<evidence type="ECO:0000313" key="14">
    <source>
        <dbReference type="Proteomes" id="UP000769766"/>
    </source>
</evidence>
<keyword evidence="6 8" id="KW-0129">CBS domain</keyword>
<dbReference type="Pfam" id="PF01595">
    <property type="entry name" value="CNNM"/>
    <property type="match status" value="1"/>
</dbReference>
<evidence type="ECO:0000259" key="12">
    <source>
        <dbReference type="PROSITE" id="PS51846"/>
    </source>
</evidence>
<evidence type="ECO:0000256" key="3">
    <source>
        <dbReference type="ARBA" id="ARBA00022692"/>
    </source>
</evidence>
<dbReference type="Pfam" id="PF03471">
    <property type="entry name" value="CorC_HlyC"/>
    <property type="match status" value="1"/>
</dbReference>
<dbReference type="InterPro" id="IPR044751">
    <property type="entry name" value="Ion_transp-like_CBS"/>
</dbReference>
<dbReference type="CDD" id="cd04590">
    <property type="entry name" value="CBS_pair_CorC_HlyC_assoc"/>
    <property type="match status" value="1"/>
</dbReference>
<dbReference type="InterPro" id="IPR005170">
    <property type="entry name" value="Transptr-assoc_dom"/>
</dbReference>
<dbReference type="PANTHER" id="PTHR43099">
    <property type="entry name" value="UPF0053 PROTEIN YRKA"/>
    <property type="match status" value="1"/>
</dbReference>
<evidence type="ECO:0000256" key="6">
    <source>
        <dbReference type="ARBA" id="ARBA00023122"/>
    </source>
</evidence>
<dbReference type="InterPro" id="IPR046342">
    <property type="entry name" value="CBS_dom_sf"/>
</dbReference>
<dbReference type="AlphaFoldDB" id="A0A932CR33"/>
<feature type="transmembrane region" description="Helical" evidence="10">
    <location>
        <begin position="6"/>
        <end position="29"/>
    </location>
</feature>
<keyword evidence="2" id="KW-1003">Cell membrane</keyword>
<organism evidence="13 14">
    <name type="scientific">Tectimicrobiota bacterium</name>
    <dbReference type="NCBI Taxonomy" id="2528274"/>
    <lineage>
        <taxon>Bacteria</taxon>
        <taxon>Pseudomonadati</taxon>
        <taxon>Nitrospinota/Tectimicrobiota group</taxon>
        <taxon>Candidatus Tectimicrobiota</taxon>
    </lineage>
</organism>
<dbReference type="SMART" id="SM00116">
    <property type="entry name" value="CBS"/>
    <property type="match status" value="2"/>
</dbReference>
<accession>A0A932CR33</accession>
<name>A0A932CR33_UNCTE</name>
<dbReference type="EMBL" id="JACPRF010000385">
    <property type="protein sequence ID" value="MBI2877726.1"/>
    <property type="molecule type" value="Genomic_DNA"/>
</dbReference>
<keyword evidence="3 9" id="KW-0812">Transmembrane</keyword>
<keyword evidence="7 9" id="KW-0472">Membrane</keyword>
<dbReference type="InterPro" id="IPR002550">
    <property type="entry name" value="CNNM"/>
</dbReference>
<keyword evidence="4" id="KW-0677">Repeat</keyword>
<evidence type="ECO:0000313" key="13">
    <source>
        <dbReference type="EMBL" id="MBI2877726.1"/>
    </source>
</evidence>
<dbReference type="FunFam" id="3.10.580.10:FF:000002">
    <property type="entry name" value="Magnesium/cobalt efflux protein CorC"/>
    <property type="match status" value="1"/>
</dbReference>
<dbReference type="FunFam" id="3.30.465.10:FF:000023">
    <property type="entry name" value="Magnesium and cobalt transporter"/>
    <property type="match status" value="1"/>
</dbReference>
<evidence type="ECO:0000256" key="2">
    <source>
        <dbReference type="ARBA" id="ARBA00022475"/>
    </source>
</evidence>
<feature type="domain" description="CNNM transmembrane" evidence="12">
    <location>
        <begin position="1"/>
        <end position="201"/>
    </location>
</feature>
<dbReference type="SUPFAM" id="SSF56176">
    <property type="entry name" value="FAD-binding/transporter-associated domain-like"/>
    <property type="match status" value="1"/>
</dbReference>
<evidence type="ECO:0000256" key="7">
    <source>
        <dbReference type="ARBA" id="ARBA00023136"/>
    </source>
</evidence>
<dbReference type="PANTHER" id="PTHR43099:SF5">
    <property type="entry name" value="HLYC_CORC FAMILY TRANSPORTER"/>
    <property type="match status" value="1"/>
</dbReference>
<dbReference type="InterPro" id="IPR036318">
    <property type="entry name" value="FAD-bd_PCMH-like_sf"/>
</dbReference>
<dbReference type="Gene3D" id="3.30.465.10">
    <property type="match status" value="1"/>
</dbReference>
<evidence type="ECO:0000256" key="10">
    <source>
        <dbReference type="SAM" id="Phobius"/>
    </source>
</evidence>
<dbReference type="PROSITE" id="PS51846">
    <property type="entry name" value="CNNM"/>
    <property type="match status" value="1"/>
</dbReference>
<dbReference type="Gene3D" id="3.10.580.10">
    <property type="entry name" value="CBS-domain"/>
    <property type="match status" value="1"/>
</dbReference>
<dbReference type="SUPFAM" id="SSF54631">
    <property type="entry name" value="CBS-domain pair"/>
    <property type="match status" value="1"/>
</dbReference>
<gene>
    <name evidence="13" type="ORF">HYY20_12675</name>
</gene>
<comment type="subcellular location">
    <subcellularLocation>
        <location evidence="1">Cell membrane</location>
        <topology evidence="1">Multi-pass membrane protein</topology>
    </subcellularLocation>
</comment>
<evidence type="ECO:0000256" key="1">
    <source>
        <dbReference type="ARBA" id="ARBA00004651"/>
    </source>
</evidence>
<dbReference type="PROSITE" id="PS51371">
    <property type="entry name" value="CBS"/>
    <property type="match status" value="2"/>
</dbReference>
<protein>
    <submittedName>
        <fullName evidence="13">HlyC/CorC family transporter</fullName>
    </submittedName>
</protein>
<dbReference type="GO" id="GO:0050660">
    <property type="term" value="F:flavin adenine dinucleotide binding"/>
    <property type="evidence" value="ECO:0007669"/>
    <property type="project" value="InterPro"/>
</dbReference>
<dbReference type="Pfam" id="PF00571">
    <property type="entry name" value="CBS"/>
    <property type="match status" value="2"/>
</dbReference>
<feature type="transmembrane region" description="Helical" evidence="10">
    <location>
        <begin position="60"/>
        <end position="83"/>
    </location>
</feature>
<evidence type="ECO:0000256" key="9">
    <source>
        <dbReference type="PROSITE-ProRule" id="PRU01193"/>
    </source>
</evidence>
<dbReference type="Proteomes" id="UP000769766">
    <property type="component" value="Unassembled WGS sequence"/>
</dbReference>
<keyword evidence="5 9" id="KW-1133">Transmembrane helix</keyword>
<feature type="domain" description="CBS" evidence="11">
    <location>
        <begin position="220"/>
        <end position="281"/>
    </location>
</feature>
<feature type="domain" description="CBS" evidence="11">
    <location>
        <begin position="284"/>
        <end position="340"/>
    </location>
</feature>
<evidence type="ECO:0000259" key="11">
    <source>
        <dbReference type="PROSITE" id="PS51371"/>
    </source>
</evidence>
<dbReference type="GO" id="GO:0005886">
    <property type="term" value="C:plasma membrane"/>
    <property type="evidence" value="ECO:0007669"/>
    <property type="project" value="UniProtKB-SubCell"/>
</dbReference>
<dbReference type="InterPro" id="IPR016169">
    <property type="entry name" value="FAD-bd_PCMH_sub2"/>
</dbReference>
<dbReference type="InterPro" id="IPR051676">
    <property type="entry name" value="UPF0053_domain"/>
</dbReference>
<dbReference type="SMART" id="SM01091">
    <property type="entry name" value="CorC_HlyC"/>
    <property type="match status" value="1"/>
</dbReference>
<proteinExistence type="predicted"/>
<comment type="caution">
    <text evidence="13">The sequence shown here is derived from an EMBL/GenBank/DDBJ whole genome shotgun (WGS) entry which is preliminary data.</text>
</comment>
<evidence type="ECO:0000256" key="4">
    <source>
        <dbReference type="ARBA" id="ARBA00022737"/>
    </source>
</evidence>
<sequence length="441" mass="47884">MTAVVLEVLFVVLLIIVNGVFAMSEIAIVSARKARLQQRAEEGNLGARMALELANAPSRFLATIQIGITLVGVLAGAFGGATLAEKLAVALRPIQPLAPYSEAMSIGLVVLGITYLSLVVGELVPKHLALNHAEQVASAVASPMRALSVVAAPFVHLLSLSTEAVLRVLGTRPSSEPQVTEEEIKIMIEQGTEVGVFHPAEQEMVRRVFRLGDLKVEALMTPRTEIVWLDLQDPPEENQRKITTSGHSRFPVAQGSLDNVRGLIHVRDLLARSLTAQPVDLEAVVKPALFVPEGLPALTVLERLKSARSQIALVIDEYGGLQGLVTANDILGALVGDVPSVDGWARPEAIHREDGSWLLDGMLPIDEFKEILHLRELPEEEEGHYRTVGGLVMTSLGRIPSEGDHFDWEGFRFEVVDMDGYRVDKVLAMPLRMDSSGTIQD</sequence>
<evidence type="ECO:0000256" key="8">
    <source>
        <dbReference type="PROSITE-ProRule" id="PRU00703"/>
    </source>
</evidence>
<dbReference type="InterPro" id="IPR000644">
    <property type="entry name" value="CBS_dom"/>
</dbReference>
<feature type="transmembrane region" description="Helical" evidence="10">
    <location>
        <begin position="103"/>
        <end position="124"/>
    </location>
</feature>